<evidence type="ECO:0000313" key="1">
    <source>
        <dbReference type="EMBL" id="QNO51038.1"/>
    </source>
</evidence>
<protein>
    <recommendedName>
        <fullName evidence="2">Carboxypeptidase regulatory-like domain-containing protein</fullName>
    </recommendedName>
</protein>
<sequence length="199" mass="22336">MIKMDFLERYTTRLSFAVVLLDDYSRGKPIGRVDVSLKKRKRKPIKNLSSYYLFLDLPDGTYTVQVRSDYYFDEDSGAINPVELDPKNPVVNITLKPNPSYPFPPGATLIRGKVCDSAGKAVSGAKVKAKGWDVENKTRERGEFVLYFEPLTEDEIITEGGKRFVKGDGDKIIHLEVDGVTEPIELEAEEGKTTSVIIK</sequence>
<proteinExistence type="predicted"/>
<accession>A0A7G9YSQ4</accession>
<gene>
    <name evidence="1" type="ORF">EDLMLJLI_00031</name>
</gene>
<dbReference type="EMBL" id="MT631458">
    <property type="protein sequence ID" value="QNO51038.1"/>
    <property type="molecule type" value="Genomic_DNA"/>
</dbReference>
<dbReference type="Gene3D" id="2.60.40.1120">
    <property type="entry name" value="Carboxypeptidase-like, regulatory domain"/>
    <property type="match status" value="1"/>
</dbReference>
<evidence type="ECO:0008006" key="2">
    <source>
        <dbReference type="Google" id="ProtNLM"/>
    </source>
</evidence>
<reference evidence="1" key="1">
    <citation type="submission" date="2020-06" db="EMBL/GenBank/DDBJ databases">
        <title>Unique genomic features of the anaerobic methanotrophic archaea.</title>
        <authorList>
            <person name="Chadwick G.L."/>
            <person name="Skennerton C.T."/>
            <person name="Laso-Perez R."/>
            <person name="Leu A.O."/>
            <person name="Speth D.R."/>
            <person name="Yu H."/>
            <person name="Morgan-Lang C."/>
            <person name="Hatzenpichler R."/>
            <person name="Goudeau D."/>
            <person name="Malmstrom R."/>
            <person name="Brazelton W.J."/>
            <person name="Woyke T."/>
            <person name="Hallam S.J."/>
            <person name="Tyson G.W."/>
            <person name="Wegener G."/>
            <person name="Boetius A."/>
            <person name="Orphan V."/>
        </authorList>
    </citation>
    <scope>NUCLEOTIDE SEQUENCE</scope>
</reference>
<organism evidence="1">
    <name type="scientific">Candidatus Methanophagaceae archaeon ANME-1 ERB6</name>
    <dbReference type="NCBI Taxonomy" id="2759912"/>
    <lineage>
        <taxon>Archaea</taxon>
        <taxon>Methanobacteriati</taxon>
        <taxon>Methanobacteriota</taxon>
        <taxon>Stenosarchaea group</taxon>
        <taxon>Methanomicrobia</taxon>
        <taxon>Candidatus Methanophagales</taxon>
        <taxon>Candidatus Methanophagaceae</taxon>
    </lineage>
</organism>
<dbReference type="AlphaFoldDB" id="A0A7G9YSQ4"/>
<name>A0A7G9YSQ4_9EURY</name>